<evidence type="ECO:0000256" key="1">
    <source>
        <dbReference type="SAM" id="MobiDB-lite"/>
    </source>
</evidence>
<dbReference type="EMBL" id="JACHWB010000011">
    <property type="protein sequence ID" value="MBB3021569.1"/>
    <property type="molecule type" value="Genomic_DNA"/>
</dbReference>
<feature type="chain" id="PRO_5031514527" evidence="2">
    <location>
        <begin position="26"/>
        <end position="89"/>
    </location>
</feature>
<evidence type="ECO:0000313" key="3">
    <source>
        <dbReference type="EMBL" id="MBB3021569.1"/>
    </source>
</evidence>
<evidence type="ECO:0000313" key="4">
    <source>
        <dbReference type="Proteomes" id="UP000532010"/>
    </source>
</evidence>
<name>A0A7W4VQP8_9HYPH</name>
<feature type="signal peptide" evidence="2">
    <location>
        <begin position="1"/>
        <end position="25"/>
    </location>
</feature>
<organism evidence="3 4">
    <name type="scientific">Microvirga lupini</name>
    <dbReference type="NCBI Taxonomy" id="420324"/>
    <lineage>
        <taxon>Bacteria</taxon>
        <taxon>Pseudomonadati</taxon>
        <taxon>Pseudomonadota</taxon>
        <taxon>Alphaproteobacteria</taxon>
        <taxon>Hyphomicrobiales</taxon>
        <taxon>Methylobacteriaceae</taxon>
        <taxon>Microvirga</taxon>
    </lineage>
</organism>
<accession>A0A7W4VQP8</accession>
<reference evidence="3 4" key="1">
    <citation type="submission" date="2020-08" db="EMBL/GenBank/DDBJ databases">
        <title>The Agave Microbiome: Exploring the role of microbial communities in plant adaptations to desert environments.</title>
        <authorList>
            <person name="Partida-Martinez L.P."/>
        </authorList>
    </citation>
    <scope>NUCLEOTIDE SEQUENCE [LARGE SCALE GENOMIC DNA]</scope>
    <source>
        <strain evidence="3 4">AT3.9</strain>
    </source>
</reference>
<keyword evidence="4" id="KW-1185">Reference proteome</keyword>
<protein>
    <submittedName>
        <fullName evidence="3">Uncharacterized protein</fullName>
    </submittedName>
</protein>
<dbReference type="AlphaFoldDB" id="A0A7W4VQP8"/>
<dbReference type="RefSeq" id="WP_183454527.1">
    <property type="nucleotide sequence ID" value="NZ_JACHWB010000011.1"/>
</dbReference>
<dbReference type="Proteomes" id="UP000532010">
    <property type="component" value="Unassembled WGS sequence"/>
</dbReference>
<gene>
    <name evidence="3" type="ORF">FHR70_004670</name>
</gene>
<sequence>MRSTIVALFVVTSMAAAISVGTARAEETRSQHREWIRKLETPGGTFPYLLEIEAEPADSSPTTPRGTAPQHRSWLRKLETPGGTFNSSL</sequence>
<feature type="region of interest" description="Disordered" evidence="1">
    <location>
        <begin position="55"/>
        <end position="89"/>
    </location>
</feature>
<comment type="caution">
    <text evidence="3">The sequence shown here is derived from an EMBL/GenBank/DDBJ whole genome shotgun (WGS) entry which is preliminary data.</text>
</comment>
<keyword evidence="2" id="KW-0732">Signal</keyword>
<evidence type="ECO:0000256" key="2">
    <source>
        <dbReference type="SAM" id="SignalP"/>
    </source>
</evidence>
<proteinExistence type="predicted"/>